<dbReference type="EMBL" id="FODS01000002">
    <property type="protein sequence ID" value="SEO15543.1"/>
    <property type="molecule type" value="Genomic_DNA"/>
</dbReference>
<evidence type="ECO:0000313" key="1">
    <source>
        <dbReference type="EMBL" id="SEO15543.1"/>
    </source>
</evidence>
<proteinExistence type="predicted"/>
<dbReference type="RefSeq" id="WP_093114991.1">
    <property type="nucleotide sequence ID" value="NZ_FODS01000002.1"/>
</dbReference>
<gene>
    <name evidence="1" type="ORF">SAMN04490248_10242</name>
</gene>
<keyword evidence="2" id="KW-1185">Reference proteome</keyword>
<evidence type="ECO:0008006" key="3">
    <source>
        <dbReference type="Google" id="ProtNLM"/>
    </source>
</evidence>
<name>A0A1H8MDZ5_9RHOB</name>
<dbReference type="STRING" id="569882.SAMN04490248_10242"/>
<protein>
    <recommendedName>
        <fullName evidence="3">Sulfotransferase family protein</fullName>
    </recommendedName>
</protein>
<organism evidence="1 2">
    <name type="scientific">Salinihabitans flavidus</name>
    <dbReference type="NCBI Taxonomy" id="569882"/>
    <lineage>
        <taxon>Bacteria</taxon>
        <taxon>Pseudomonadati</taxon>
        <taxon>Pseudomonadota</taxon>
        <taxon>Alphaproteobacteria</taxon>
        <taxon>Rhodobacterales</taxon>
        <taxon>Roseobacteraceae</taxon>
        <taxon>Salinihabitans</taxon>
    </lineage>
</organism>
<sequence>MQVILHTGAHFTDENRLLQSLARDRERLGERGVSVPRPSSYRRQIRDLLNELRKAPLPPDTRETLLAEINEVENPDRLVLSSADFFGVSGLALGADRFYPKAAGRLGDLCTLFHGDEVELFMAIRNPATFLPALYSTSKKIDFDDFLGTTAPMALQWSEMISRIREEVPLVPITVWCNEDTPLIWEQILREMAGADPTEAFEGRHDLVTEIMTEEGQHRFEEYLASHFGLNEVQKRRVIAAFLDKFAKSDEVEEELDLPGWSEEFIAALTEAYDEDVFEIQRMPGVTLITP</sequence>
<dbReference type="Proteomes" id="UP000198893">
    <property type="component" value="Unassembled WGS sequence"/>
</dbReference>
<reference evidence="1 2" key="1">
    <citation type="submission" date="2016-10" db="EMBL/GenBank/DDBJ databases">
        <authorList>
            <person name="de Groot N.N."/>
        </authorList>
    </citation>
    <scope>NUCLEOTIDE SEQUENCE [LARGE SCALE GENOMIC DNA]</scope>
    <source>
        <strain evidence="1 2">DSM 27842</strain>
    </source>
</reference>
<dbReference type="OrthoDB" id="7816979at2"/>
<dbReference type="AlphaFoldDB" id="A0A1H8MDZ5"/>
<evidence type="ECO:0000313" key="2">
    <source>
        <dbReference type="Proteomes" id="UP000198893"/>
    </source>
</evidence>
<accession>A0A1H8MDZ5</accession>